<dbReference type="PANTHER" id="PTHR23050">
    <property type="entry name" value="CALCIUM BINDING PROTEIN"/>
    <property type="match status" value="1"/>
</dbReference>
<dbReference type="Pfam" id="PF13202">
    <property type="entry name" value="EF-hand_5"/>
    <property type="match status" value="1"/>
</dbReference>
<dbReference type="GO" id="GO:0005509">
    <property type="term" value="F:calcium ion binding"/>
    <property type="evidence" value="ECO:0007669"/>
    <property type="project" value="InterPro"/>
</dbReference>
<dbReference type="InterPro" id="IPR036020">
    <property type="entry name" value="WW_dom_sf"/>
</dbReference>
<dbReference type="InterPro" id="IPR001202">
    <property type="entry name" value="WW_dom"/>
</dbReference>
<feature type="repeat" description="ANK" evidence="3">
    <location>
        <begin position="1090"/>
        <end position="1113"/>
    </location>
</feature>
<feature type="domain" description="EF-hand" evidence="5">
    <location>
        <begin position="276"/>
        <end position="311"/>
    </location>
</feature>
<dbReference type="PROSITE" id="PS00018">
    <property type="entry name" value="EF_HAND_1"/>
    <property type="match status" value="7"/>
</dbReference>
<evidence type="ECO:0000259" key="4">
    <source>
        <dbReference type="PROSITE" id="PS50020"/>
    </source>
</evidence>
<sequence length="1570" mass="176071">MSVDDPWYGAIWEAASRNFQELNPENPTVVDLAELETLCVRMGVRLASHDLTQGMYDLDTSGDMVIPLDTFCMWWLARLRSEEATAMAALAAEAAAAAGPPPAHVWEIVVDGTATYYYDHISGETKWDLHEFVGAARAYFATLQDPTITTDDQALMQLFAKHDLSSRGKLDVDEWRGLLLGLGLPGTLLSISDVAGHIEEDMTFEHLHAWWYANVPQRGRERVADWTEWWRVVDEHKVVTFLNERTQVCQWDAPSIPIALVARLGQDVDGNARSPSLDDSFRQWFVAFDVDGDGVLNVAEFTTMMAAFGQVNMTEADGQTAMTKCNIQYWGDMENASAMKATISFDAIAKTWRAWYAKGLLGDWEEASTLDEVGNSRLYYYNWKTRATQWEAPIVTGKLQTLLDQFSADPTVSTNERIRRLFVQYDTDETGSLDAGELQRICAALGHRLDAPALESMMRVLDTSGDGVVSLEEFQAWWHSKTHVDHEFAASVDERSRTDDIRTIVATYLKRSVDDLDATPFDSNVVPRLVQALGRTCRGAALLRALHEMDADGTRLIDPPVFVAWYMRYDKACHDAETKARQAQRAQEAMDVWVEQVDANGDRVFVNTRTNETMWEKPGIVERMAALGNDIKGIFREFDRDGSGAIDSKELQALLSKLGQTVDDAQLSRVMEAMDTSGDGLVTLDELTTWWVCMQRRSIGASNAAALKDQVIDYHALSKDAVKELRKLFNQFDTDNSGSIDSYELKHLLHRLGYNPSDAERNKLMDAIDTSGDGHINVDEFIAWWVTVHRAREIHAKAAQDGHLLATIQAASGATSSKAVAATATRFDLSDVSVTALRNKLVDFRYNWTRGPVILPPPDDDVPVDYGGLRKFGTVDVSHTHPSIVDVMRALIDDVVLITPLMLPDAAQRIQKMFRAKLARTKLVQALNQRYVHHHDPATGASYYMDRVTKEIRFSKPMLLGHHDIPSPRSRLREKHANQALLFRRNWMVSIMQSTRQVQTSPTFRTAAFYVYQILCKVKARWQQGVWHALAANDLTLAQLVVRHYPRQLKKPGAWGDLPLHYAIRHRLDMAVVQTFLLGNVDVVTMTNASGHTPLHLACRDHPTDDLVQLLLDVPHGTEACSRGCTGTLQTPLHVGVRHRAPLSVLRMLVEANKSALTQRNQARNTPFHEALTMNSRPDQLDMLRLFVSFQPPVALATMAVFESALPLHIVLQHNADDAIVRYVLSLAPNAIAVPFRQLLPLFLAMKYRRCEGLIQELAHVTVAAIQPARTAVRTPKRFNPVHYALLHGFTPDLVLFLLNLCPEWASEATYSRDYPLHIAAATTSDLSVVKKLLLVDPMPARAVNAAGRIPLHLAVERGDVEVVKKLLQVCPWSLLDKITGTKYDALILAAKATARFPNEPVVDALLMPPKLAPTRPTSTLLALTPYYVAATSQSSRSMACFDKLHVLDTCTADDLEAMARKKMRQAYRKPTDKWELRQILTLMALNPVDSAIQTRSLLAINDIVRGYDDVAREACLETYDIVRTLQHTMYDFTSNPRIQILGQKCLHHLLPTAFAKAKYQSRIDPLYKF</sequence>
<dbReference type="SMART" id="SM00456">
    <property type="entry name" value="WW"/>
    <property type="match status" value="5"/>
</dbReference>
<dbReference type="SUPFAM" id="SSF47473">
    <property type="entry name" value="EF-hand"/>
    <property type="match status" value="3"/>
</dbReference>
<dbReference type="Gene3D" id="1.10.238.10">
    <property type="entry name" value="EF-hand"/>
    <property type="match status" value="5"/>
</dbReference>
<dbReference type="PROSITE" id="PS50088">
    <property type="entry name" value="ANK_REPEAT"/>
    <property type="match status" value="2"/>
</dbReference>
<dbReference type="InterPro" id="IPR036770">
    <property type="entry name" value="Ankyrin_rpt-contain_sf"/>
</dbReference>
<accession>A0A024UCA8</accession>
<keyword evidence="1" id="KW-0677">Repeat</keyword>
<keyword evidence="3" id="KW-0040">ANK repeat</keyword>
<dbReference type="OrthoDB" id="66458at2759"/>
<evidence type="ECO:0000256" key="2">
    <source>
        <dbReference type="ARBA" id="ARBA00022837"/>
    </source>
</evidence>
<dbReference type="Pfam" id="PF13499">
    <property type="entry name" value="EF-hand_7"/>
    <property type="match status" value="3"/>
</dbReference>
<feature type="domain" description="EF-hand" evidence="5">
    <location>
        <begin position="413"/>
        <end position="448"/>
    </location>
</feature>
<dbReference type="SUPFAM" id="SSF48403">
    <property type="entry name" value="Ankyrin repeat"/>
    <property type="match status" value="1"/>
</dbReference>
<feature type="domain" description="EF-hand" evidence="5">
    <location>
        <begin position="449"/>
        <end position="484"/>
    </location>
</feature>
<dbReference type="PROSITE" id="PS50297">
    <property type="entry name" value="ANK_REP_REGION"/>
    <property type="match status" value="2"/>
</dbReference>
<dbReference type="GeneID" id="20081481"/>
<name>A0A024UCA8_9STRA</name>
<dbReference type="InterPro" id="IPR002110">
    <property type="entry name" value="Ankyrin_rpt"/>
</dbReference>
<dbReference type="PROSITE" id="PS50096">
    <property type="entry name" value="IQ"/>
    <property type="match status" value="1"/>
</dbReference>
<dbReference type="RefSeq" id="XP_008867002.1">
    <property type="nucleotide sequence ID" value="XM_008868780.1"/>
</dbReference>
<dbReference type="PROSITE" id="PS50020">
    <property type="entry name" value="WW_DOMAIN_2"/>
    <property type="match status" value="2"/>
</dbReference>
<dbReference type="VEuPathDB" id="FungiDB:H310_04431"/>
<dbReference type="PROSITE" id="PS50222">
    <property type="entry name" value="EF_HAND_2"/>
    <property type="match status" value="8"/>
</dbReference>
<evidence type="ECO:0000256" key="3">
    <source>
        <dbReference type="PROSITE-ProRule" id="PRU00023"/>
    </source>
</evidence>
<dbReference type="SMART" id="SM00054">
    <property type="entry name" value="EFh"/>
    <property type="match status" value="9"/>
</dbReference>
<reference evidence="6" key="1">
    <citation type="submission" date="2013-12" db="EMBL/GenBank/DDBJ databases">
        <title>The Genome Sequence of Aphanomyces invadans NJM9701.</title>
        <authorList>
            <consortium name="The Broad Institute Genomics Platform"/>
            <person name="Russ C."/>
            <person name="Tyler B."/>
            <person name="van West P."/>
            <person name="Dieguez-Uribeondo J."/>
            <person name="Young S.K."/>
            <person name="Zeng Q."/>
            <person name="Gargeya S."/>
            <person name="Fitzgerald M."/>
            <person name="Abouelleil A."/>
            <person name="Alvarado L."/>
            <person name="Chapman S.B."/>
            <person name="Gainer-Dewar J."/>
            <person name="Goldberg J."/>
            <person name="Griggs A."/>
            <person name="Gujja S."/>
            <person name="Hansen M."/>
            <person name="Howarth C."/>
            <person name="Imamovic A."/>
            <person name="Ireland A."/>
            <person name="Larimer J."/>
            <person name="McCowan C."/>
            <person name="Murphy C."/>
            <person name="Pearson M."/>
            <person name="Poon T.W."/>
            <person name="Priest M."/>
            <person name="Roberts A."/>
            <person name="Saif S."/>
            <person name="Shea T."/>
            <person name="Sykes S."/>
            <person name="Wortman J."/>
            <person name="Nusbaum C."/>
            <person name="Birren B."/>
        </authorList>
    </citation>
    <scope>NUCLEOTIDE SEQUENCE [LARGE SCALE GENOMIC DNA]</scope>
    <source>
        <strain evidence="6">NJM9701</strain>
    </source>
</reference>
<dbReference type="eggNOG" id="KOG0027">
    <property type="taxonomic scope" value="Eukaryota"/>
</dbReference>
<dbReference type="InterPro" id="IPR050145">
    <property type="entry name" value="Centrin_CML-like"/>
</dbReference>
<dbReference type="eggNOG" id="KOG4177">
    <property type="taxonomic scope" value="Eukaryota"/>
</dbReference>
<dbReference type="CDD" id="cd00201">
    <property type="entry name" value="WW"/>
    <property type="match status" value="1"/>
</dbReference>
<proteinExistence type="predicted"/>
<dbReference type="EMBL" id="KI913958">
    <property type="protein sequence ID" value="ETW04046.1"/>
    <property type="molecule type" value="Genomic_DNA"/>
</dbReference>
<dbReference type="STRING" id="157072.A0A024UCA8"/>
<dbReference type="InterPro" id="IPR002048">
    <property type="entry name" value="EF_hand_dom"/>
</dbReference>
<protein>
    <submittedName>
        <fullName evidence="6">Uncharacterized protein</fullName>
    </submittedName>
</protein>
<dbReference type="CDD" id="cd00051">
    <property type="entry name" value="EFh"/>
    <property type="match status" value="1"/>
</dbReference>
<keyword evidence="2" id="KW-0106">Calcium</keyword>
<feature type="domain" description="WW" evidence="4">
    <location>
        <begin position="587"/>
        <end position="620"/>
    </location>
</feature>
<feature type="domain" description="EF-hand" evidence="5">
    <location>
        <begin position="150"/>
        <end position="185"/>
    </location>
</feature>
<feature type="domain" description="WW" evidence="4">
    <location>
        <begin position="358"/>
        <end position="395"/>
    </location>
</feature>
<dbReference type="Gene3D" id="2.20.70.10">
    <property type="match status" value="2"/>
</dbReference>
<dbReference type="InterPro" id="IPR011992">
    <property type="entry name" value="EF-hand-dom_pair"/>
</dbReference>
<evidence type="ECO:0000256" key="1">
    <source>
        <dbReference type="ARBA" id="ARBA00022737"/>
    </source>
</evidence>
<dbReference type="SUPFAM" id="SSF51045">
    <property type="entry name" value="WW domain"/>
    <property type="match status" value="2"/>
</dbReference>
<feature type="domain" description="EF-hand" evidence="5">
    <location>
        <begin position="626"/>
        <end position="661"/>
    </location>
</feature>
<dbReference type="InterPro" id="IPR018247">
    <property type="entry name" value="EF_Hand_1_Ca_BS"/>
</dbReference>
<feature type="domain" description="EF-hand" evidence="5">
    <location>
        <begin position="720"/>
        <end position="755"/>
    </location>
</feature>
<dbReference type="Pfam" id="PF12796">
    <property type="entry name" value="Ank_2"/>
    <property type="match status" value="2"/>
</dbReference>
<feature type="domain" description="EF-hand" evidence="5">
    <location>
        <begin position="756"/>
        <end position="791"/>
    </location>
</feature>
<dbReference type="Gene3D" id="1.25.40.20">
    <property type="entry name" value="Ankyrin repeat-containing domain"/>
    <property type="match status" value="2"/>
</dbReference>
<feature type="domain" description="EF-hand" evidence="5">
    <location>
        <begin position="662"/>
        <end position="697"/>
    </location>
</feature>
<dbReference type="SMART" id="SM00248">
    <property type="entry name" value="ANK"/>
    <property type="match status" value="8"/>
</dbReference>
<feature type="repeat" description="ANK" evidence="3">
    <location>
        <begin position="1347"/>
        <end position="1369"/>
    </location>
</feature>
<evidence type="ECO:0000313" key="6">
    <source>
        <dbReference type="EMBL" id="ETW04046.1"/>
    </source>
</evidence>
<organism evidence="6">
    <name type="scientific">Aphanomyces invadans</name>
    <dbReference type="NCBI Taxonomy" id="157072"/>
    <lineage>
        <taxon>Eukaryota</taxon>
        <taxon>Sar</taxon>
        <taxon>Stramenopiles</taxon>
        <taxon>Oomycota</taxon>
        <taxon>Saprolegniomycetes</taxon>
        <taxon>Saprolegniales</taxon>
        <taxon>Verrucalvaceae</taxon>
        <taxon>Aphanomyces</taxon>
    </lineage>
</organism>
<evidence type="ECO:0000259" key="5">
    <source>
        <dbReference type="PROSITE" id="PS50222"/>
    </source>
</evidence>
<gene>
    <name evidence="6" type="ORF">H310_04431</name>
</gene>